<proteinExistence type="inferred from homology"/>
<dbReference type="Pfam" id="PF13462">
    <property type="entry name" value="Thioredoxin_4"/>
    <property type="match status" value="1"/>
</dbReference>
<feature type="compositionally biased region" description="Acidic residues" evidence="14">
    <location>
        <begin position="535"/>
        <end position="563"/>
    </location>
</feature>
<evidence type="ECO:0000313" key="17">
    <source>
        <dbReference type="EMBL" id="MBN8430979.1"/>
    </source>
</evidence>
<keyword evidence="10" id="KW-0560">Oxidoreductase</keyword>
<name>A0ABS3E7E2_9GAMM</name>
<keyword evidence="3" id="KW-0813">Transport</keyword>
<dbReference type="SUPFAM" id="SSF50156">
    <property type="entry name" value="PDZ domain-like"/>
    <property type="match status" value="1"/>
</dbReference>
<evidence type="ECO:0000256" key="11">
    <source>
        <dbReference type="ARBA" id="ARBA00023136"/>
    </source>
</evidence>
<keyword evidence="4" id="KW-1003">Cell membrane</keyword>
<keyword evidence="13" id="KW-0676">Redox-active center</keyword>
<dbReference type="Proteomes" id="UP000664293">
    <property type="component" value="Unassembled WGS sequence"/>
</dbReference>
<evidence type="ECO:0000256" key="12">
    <source>
        <dbReference type="ARBA" id="ARBA00023157"/>
    </source>
</evidence>
<evidence type="ECO:0000256" key="3">
    <source>
        <dbReference type="ARBA" id="ARBA00022448"/>
    </source>
</evidence>
<dbReference type="PANTHER" id="PTHR13887">
    <property type="entry name" value="GLUTATHIONE S-TRANSFERASE KAPPA"/>
    <property type="match status" value="1"/>
</dbReference>
<evidence type="ECO:0000256" key="7">
    <source>
        <dbReference type="ARBA" id="ARBA00022729"/>
    </source>
</evidence>
<comment type="similarity">
    <text evidence="2">Belongs to the thioredoxin family. DsbA subfamily.</text>
</comment>
<dbReference type="Gene3D" id="3.40.30.10">
    <property type="entry name" value="Glutaredoxin"/>
    <property type="match status" value="1"/>
</dbReference>
<dbReference type="Gene3D" id="2.30.30.830">
    <property type="match status" value="1"/>
</dbReference>
<comment type="subcellular location">
    <subcellularLocation>
        <location evidence="1">Cell inner membrane</location>
    </subcellularLocation>
</comment>
<keyword evidence="8" id="KW-0653">Protein transport</keyword>
<accession>A0ABS3E7E2</accession>
<feature type="domain" description="Thioredoxin-like fold" evidence="16">
    <location>
        <begin position="126"/>
        <end position="284"/>
    </location>
</feature>
<evidence type="ECO:0000256" key="9">
    <source>
        <dbReference type="ARBA" id="ARBA00022989"/>
    </source>
</evidence>
<comment type="caution">
    <text evidence="17">The sequence shown here is derived from an EMBL/GenBank/DDBJ whole genome shotgun (WGS) entry which is preliminary data.</text>
</comment>
<dbReference type="Pfam" id="PF11356">
    <property type="entry name" value="T2SSC"/>
    <property type="match status" value="1"/>
</dbReference>
<evidence type="ECO:0000256" key="1">
    <source>
        <dbReference type="ARBA" id="ARBA00004533"/>
    </source>
</evidence>
<sequence>MDALNNQHYRPALQLLPILFAALLSACSLDTRDEPGSTSTAGQENQAGLQIVARIGNSAITLQEVDQKIRLERYDLALAEYQLRFNTLKSMIDARHPSQAAAADTPAVEWLLPHPQPPRLSLDTSGRPLRGNPNAPVTLAVFCSYQSVHCAATNLVLRELLERYAGWIAVVPFDFPMHYHREGAQAAIAAHCANQQGAPWAYADGLYAKAKTLEVTTFGQLASQLGLAQDAFNQCLDEPERSDRVTADTALARSLGLQSVPVVFVNGLYTKGPRTPEHYAMWIDQELQRLGHDPASAHKDAARWRLSGEQIAETDLPLQLSGTSVSSQPEHSTALIRVRDAAAGRFSTGAPVMSGVTLKQIHERHVILQVNDHLQRLTLRGQDGNYVRVPMTNNTPRDEATLRRIEQPDGESRKLIPPSGVLPLGQAWLEKQLQNRAELERKFVAADHVVDGHNLLRLEGIENSEFFTALGFEEGDVVVRVNDTWVHSGQNQLWDALTSGEVVDVTYMRNGLPERVQYVVQEESYFEQQDSGNEGSDEESNGEGNGDSDQESDDKADEDKESE</sequence>
<evidence type="ECO:0000259" key="16">
    <source>
        <dbReference type="Pfam" id="PF13462"/>
    </source>
</evidence>
<evidence type="ECO:0000256" key="13">
    <source>
        <dbReference type="ARBA" id="ARBA00023284"/>
    </source>
</evidence>
<evidence type="ECO:0000256" key="10">
    <source>
        <dbReference type="ARBA" id="ARBA00023002"/>
    </source>
</evidence>
<protein>
    <submittedName>
        <fullName evidence="17">Thioredoxin domain-containing protein</fullName>
    </submittedName>
</protein>
<evidence type="ECO:0000313" key="18">
    <source>
        <dbReference type="Proteomes" id="UP000664293"/>
    </source>
</evidence>
<keyword evidence="7" id="KW-0732">Signal</keyword>
<keyword evidence="6" id="KW-0812">Transmembrane</keyword>
<keyword evidence="5" id="KW-0997">Cell inner membrane</keyword>
<keyword evidence="18" id="KW-1185">Reference proteome</keyword>
<organism evidence="17 18">
    <name type="scientific">Microbulbifer salipaludis</name>
    <dbReference type="NCBI Taxonomy" id="187980"/>
    <lineage>
        <taxon>Bacteria</taxon>
        <taxon>Pseudomonadati</taxon>
        <taxon>Pseudomonadota</taxon>
        <taxon>Gammaproteobacteria</taxon>
        <taxon>Cellvibrionales</taxon>
        <taxon>Microbulbiferaceae</taxon>
        <taxon>Microbulbifer</taxon>
    </lineage>
</organism>
<dbReference type="InterPro" id="IPR036249">
    <property type="entry name" value="Thioredoxin-like_sf"/>
</dbReference>
<evidence type="ECO:0000256" key="5">
    <source>
        <dbReference type="ARBA" id="ARBA00022519"/>
    </source>
</evidence>
<evidence type="ECO:0000256" key="14">
    <source>
        <dbReference type="SAM" id="MobiDB-lite"/>
    </source>
</evidence>
<evidence type="ECO:0000256" key="2">
    <source>
        <dbReference type="ARBA" id="ARBA00005791"/>
    </source>
</evidence>
<evidence type="ECO:0000256" key="6">
    <source>
        <dbReference type="ARBA" id="ARBA00022692"/>
    </source>
</evidence>
<dbReference type="InterPro" id="IPR036034">
    <property type="entry name" value="PDZ_sf"/>
</dbReference>
<feature type="domain" description="Type II secretion system protein GspC N-terminal" evidence="15">
    <location>
        <begin position="302"/>
        <end position="379"/>
    </location>
</feature>
<feature type="region of interest" description="Disordered" evidence="14">
    <location>
        <begin position="522"/>
        <end position="563"/>
    </location>
</feature>
<dbReference type="EMBL" id="JAEKJR010000002">
    <property type="protein sequence ID" value="MBN8430979.1"/>
    <property type="molecule type" value="Genomic_DNA"/>
</dbReference>
<dbReference type="PANTHER" id="PTHR13887:SF14">
    <property type="entry name" value="DISULFIDE BOND FORMATION PROTEIN D"/>
    <property type="match status" value="1"/>
</dbReference>
<evidence type="ECO:0000256" key="4">
    <source>
        <dbReference type="ARBA" id="ARBA00022475"/>
    </source>
</evidence>
<gene>
    <name evidence="17" type="ORF">JF535_08965</name>
</gene>
<evidence type="ECO:0000259" key="15">
    <source>
        <dbReference type="Pfam" id="PF11356"/>
    </source>
</evidence>
<dbReference type="SUPFAM" id="SSF52833">
    <property type="entry name" value="Thioredoxin-like"/>
    <property type="match status" value="1"/>
</dbReference>
<dbReference type="Gene3D" id="2.30.42.10">
    <property type="match status" value="1"/>
</dbReference>
<dbReference type="InterPro" id="IPR024961">
    <property type="entry name" value="T2SS_GspC_N"/>
</dbReference>
<keyword evidence="12" id="KW-1015">Disulfide bond</keyword>
<keyword evidence="9" id="KW-1133">Transmembrane helix</keyword>
<evidence type="ECO:0000256" key="8">
    <source>
        <dbReference type="ARBA" id="ARBA00022927"/>
    </source>
</evidence>
<dbReference type="InterPro" id="IPR012336">
    <property type="entry name" value="Thioredoxin-like_fold"/>
</dbReference>
<dbReference type="RefSeq" id="WP_207001343.1">
    <property type="nucleotide sequence ID" value="NZ_JAEKJR010000002.1"/>
</dbReference>
<keyword evidence="11" id="KW-0472">Membrane</keyword>
<reference evidence="17 18" key="1">
    <citation type="submission" date="2020-12" db="EMBL/GenBank/DDBJ databases">
        <title>Oil enriched cultivation method for isolating marine PHA-producing bacteria.</title>
        <authorList>
            <person name="Zheng W."/>
            <person name="Yu S."/>
            <person name="Huang Y."/>
        </authorList>
    </citation>
    <scope>NUCLEOTIDE SEQUENCE [LARGE SCALE GENOMIC DNA]</scope>
    <source>
        <strain evidence="17 18">SN0-2</strain>
    </source>
</reference>